<dbReference type="AlphaFoldDB" id="A0A5C0XXX0"/>
<dbReference type="Proteomes" id="UP000324354">
    <property type="component" value="Chromosome"/>
</dbReference>
<sequence length="68" mass="7421">MQIAIAIGKDGFGKSTITASLLYLLKDDYSFVVVDADAEAPNLGILLGVTEWDGKRAYRSQSCKNKPR</sequence>
<dbReference type="PANTHER" id="PTHR43534:SF1">
    <property type="entry name" value="4FE-4S CLUSTER CONTAINING PARA FAMILY ATPASE PROTEIN"/>
    <property type="match status" value="1"/>
</dbReference>
<evidence type="ECO:0000313" key="3">
    <source>
        <dbReference type="Proteomes" id="UP000324354"/>
    </source>
</evidence>
<dbReference type="PANTHER" id="PTHR43534">
    <property type="entry name" value="MIND SUPERFAMILY P-LOOP ATPASE CONTAINING AN INSERTED FERREDOXIN DOMAIN"/>
    <property type="match status" value="1"/>
</dbReference>
<evidence type="ECO:0000313" key="2">
    <source>
        <dbReference type="EMBL" id="QEK79620.1"/>
    </source>
</evidence>
<dbReference type="Gene3D" id="3.40.50.300">
    <property type="entry name" value="P-loop containing nucleotide triphosphate hydrolases"/>
    <property type="match status" value="1"/>
</dbReference>
<organism evidence="2 3">
    <name type="scientific">Pyrococcus furiosus (strain ATCC 43587 / DSM 3638 / JCM 8422 / Vc1)</name>
    <dbReference type="NCBI Taxonomy" id="186497"/>
    <lineage>
        <taxon>Archaea</taxon>
        <taxon>Methanobacteriati</taxon>
        <taxon>Methanobacteriota</taxon>
        <taxon>Thermococci</taxon>
        <taxon>Thermococcales</taxon>
        <taxon>Thermococcaceae</taxon>
        <taxon>Pyrococcus</taxon>
    </lineage>
</organism>
<proteinExistence type="predicted"/>
<accession>A0A5C0XXX0</accession>
<dbReference type="InterPro" id="IPR002586">
    <property type="entry name" value="CobQ/CobB/MinD/ParA_Nub-bd_dom"/>
</dbReference>
<evidence type="ECO:0000259" key="1">
    <source>
        <dbReference type="Pfam" id="PF01656"/>
    </source>
</evidence>
<dbReference type="Pfam" id="PF01656">
    <property type="entry name" value="CbiA"/>
    <property type="match status" value="1"/>
</dbReference>
<dbReference type="EMBL" id="CP023154">
    <property type="protein sequence ID" value="QEK79620.1"/>
    <property type="molecule type" value="Genomic_DNA"/>
</dbReference>
<reference evidence="2 3" key="1">
    <citation type="submission" date="2017-08" db="EMBL/GenBank/DDBJ databases">
        <title>Resequencing and Reannotation of the genome of Pyrococcus furiosus type strain DSM3638.</title>
        <authorList>
            <person name="Reichelt R.M."/>
            <person name="Bunk B."/>
        </authorList>
    </citation>
    <scope>NUCLEOTIDE SEQUENCE [LARGE SCALE GENOMIC DNA]</scope>
    <source>
        <strain evidence="2 3">DSM 3638</strain>
    </source>
</reference>
<gene>
    <name evidence="2" type="ORF">PFDSM3638_10225</name>
</gene>
<dbReference type="SUPFAM" id="SSF52540">
    <property type="entry name" value="P-loop containing nucleoside triphosphate hydrolases"/>
    <property type="match status" value="1"/>
</dbReference>
<name>A0A5C0XXX0_PYRFU</name>
<feature type="domain" description="CobQ/CobB/MinD/ParA nucleotide binding" evidence="1">
    <location>
        <begin position="3"/>
        <end position="46"/>
    </location>
</feature>
<protein>
    <recommendedName>
        <fullName evidence="1">CobQ/CobB/MinD/ParA nucleotide binding domain-containing protein</fullName>
    </recommendedName>
</protein>
<dbReference type="InterPro" id="IPR027417">
    <property type="entry name" value="P-loop_NTPase"/>
</dbReference>